<feature type="transmembrane region" description="Helical" evidence="9">
    <location>
        <begin position="149"/>
        <end position="167"/>
    </location>
</feature>
<dbReference type="InterPro" id="IPR011527">
    <property type="entry name" value="ABC1_TM_dom"/>
</dbReference>
<feature type="transmembrane region" description="Helical" evidence="9">
    <location>
        <begin position="855"/>
        <end position="877"/>
    </location>
</feature>
<feature type="domain" description="ABC transmembrane type-1" evidence="11">
    <location>
        <begin position="15"/>
        <end position="267"/>
    </location>
</feature>
<feature type="domain" description="ABC transmembrane type-1" evidence="11">
    <location>
        <begin position="587"/>
        <end position="885"/>
    </location>
</feature>
<feature type="domain" description="ABC transporter" evidence="10">
    <location>
        <begin position="324"/>
        <end position="542"/>
    </location>
</feature>
<dbReference type="InterPro" id="IPR050173">
    <property type="entry name" value="ABC_transporter_C-like"/>
</dbReference>
<evidence type="ECO:0000313" key="12">
    <source>
        <dbReference type="EMBL" id="KAJ3656709.1"/>
    </source>
</evidence>
<feature type="transmembrane region" description="Helical" evidence="9">
    <location>
        <begin position="647"/>
        <end position="669"/>
    </location>
</feature>
<evidence type="ECO:0000259" key="10">
    <source>
        <dbReference type="PROSITE" id="PS50893"/>
    </source>
</evidence>
<dbReference type="EMBL" id="JALNTZ010000004">
    <property type="protein sequence ID" value="KAJ3656709.1"/>
    <property type="molecule type" value="Genomic_DNA"/>
</dbReference>
<evidence type="ECO:0008006" key="14">
    <source>
        <dbReference type="Google" id="ProtNLM"/>
    </source>
</evidence>
<keyword evidence="4" id="KW-0677">Repeat</keyword>
<dbReference type="Gene3D" id="3.40.50.300">
    <property type="entry name" value="P-loop containing nucleotide triphosphate hydrolases"/>
    <property type="match status" value="2"/>
</dbReference>
<dbReference type="InterPro" id="IPR036640">
    <property type="entry name" value="ABC1_TM_sf"/>
</dbReference>
<dbReference type="AlphaFoldDB" id="A0AA38MHW7"/>
<dbReference type="FunFam" id="3.40.50.300:FF:000973">
    <property type="entry name" value="Multidrug resistance-associated protein 4"/>
    <property type="match status" value="1"/>
</dbReference>
<dbReference type="Gene3D" id="1.20.1560.10">
    <property type="entry name" value="ABC transporter type 1, transmembrane domain"/>
    <property type="match status" value="2"/>
</dbReference>
<accession>A0AA38MHW7</accession>
<evidence type="ECO:0000256" key="4">
    <source>
        <dbReference type="ARBA" id="ARBA00022737"/>
    </source>
</evidence>
<keyword evidence="7 9" id="KW-1133">Transmembrane helix</keyword>
<feature type="transmembrane region" description="Helical" evidence="9">
    <location>
        <begin position="579"/>
        <end position="603"/>
    </location>
</feature>
<feature type="transmembrane region" description="Helical" evidence="9">
    <location>
        <begin position="47"/>
        <end position="64"/>
    </location>
</feature>
<dbReference type="FunFam" id="1.20.1560.10:FF:000006">
    <property type="entry name" value="ATP-binding cassette, sub-family C (CFTR/MRP), member 9"/>
    <property type="match status" value="1"/>
</dbReference>
<reference evidence="12" key="1">
    <citation type="journal article" date="2023" name="G3 (Bethesda)">
        <title>Whole genome assemblies of Zophobas morio and Tenebrio molitor.</title>
        <authorList>
            <person name="Kaur S."/>
            <person name="Stinson S.A."/>
            <person name="diCenzo G.C."/>
        </authorList>
    </citation>
    <scope>NUCLEOTIDE SEQUENCE</scope>
    <source>
        <strain evidence="12">QUZm001</strain>
    </source>
</reference>
<dbReference type="InterPro" id="IPR044726">
    <property type="entry name" value="ABCC_6TM_D2"/>
</dbReference>
<keyword evidence="3 9" id="KW-0812">Transmembrane</keyword>
<evidence type="ECO:0000256" key="5">
    <source>
        <dbReference type="ARBA" id="ARBA00022741"/>
    </source>
</evidence>
<dbReference type="FunFam" id="3.40.50.300:FF:000163">
    <property type="entry name" value="Multidrug resistance-associated protein member 4"/>
    <property type="match status" value="1"/>
</dbReference>
<dbReference type="CDD" id="cd03250">
    <property type="entry name" value="ABCC_MRP_domain1"/>
    <property type="match status" value="1"/>
</dbReference>
<dbReference type="InterPro" id="IPR027417">
    <property type="entry name" value="P-loop_NTPase"/>
</dbReference>
<dbReference type="PANTHER" id="PTHR24223:SF448">
    <property type="entry name" value="FI20146P1-RELATED"/>
    <property type="match status" value="1"/>
</dbReference>
<dbReference type="SUPFAM" id="SSF90123">
    <property type="entry name" value="ABC transporter transmembrane region"/>
    <property type="match status" value="2"/>
</dbReference>
<dbReference type="InterPro" id="IPR017871">
    <property type="entry name" value="ABC_transporter-like_CS"/>
</dbReference>
<dbReference type="Pfam" id="PF00664">
    <property type="entry name" value="ABC_membrane"/>
    <property type="match status" value="2"/>
</dbReference>
<proteinExistence type="predicted"/>
<comment type="caution">
    <text evidence="12">The sequence shown here is derived from an EMBL/GenBank/DDBJ whole genome shotgun (WGS) entry which is preliminary data.</text>
</comment>
<sequence>MGIGKLAPMVQGRQILWYLLRLSVPEALGKLVSYFSPGQTAVTKEDAYYYAATVIILNLVNFIYTQNYLIALTEFGIRIRTAICSFIYRKALKMTEKSLTDISMGKIVTLITKDIFAIEMIILFGNDIWIGLIQTALICYLIYGKIGVAAFAGVGFFLIILPLQIVIGRMSTLFRLKTSKQTDERIQLTQEILSTIKTIKMYAWENFFCDRISQSRKKEVNSIFKLFLLKIIIIVIGGLSAKIAFYLLIMTHVWMGNYITAEVVYFIKSCFHKLRHLLSIMLPLGITFGAEFSATSIRMKSILNAEEAPTSRSPIEISTKDPAIIFNKVSVTTRGVDIIKETTMELKKGLNIVVGHVGSGKSTFLKTILEDHKFDGNLTIYGTLSYASQEPWLFPSTIKQNILFGEKMNHERYRKVLEICALNQDLKGFSDCDDSLVGDNGVNLSKGQQARVNLARAVYKEADIYLLDDCLAALDGHVSDYIFKECILDFLKGKMCVFVSNSDDYVPSSDWIININDGSIKLNENTKKVAFELVNNKELALTKCNDEIVEKIEKESEAKPIYKEDKKKGKVDIATYRKYISFGGGYFLFGFIMVMFVVVQSIVSYSDKLVSNWVTLEQNLSNFQMMNMTNTSIFIETESQRTSILNLYTIIIVSSTALSLMKSLTFFSFNRKASINLHKVMIQKIINAKMTFFDSHFIGNVLNRFSKDLCTIDEHLPFVMNECFELLFIMFGIIFLVATVNAIFLIPASIFFVIAYLARFVYLRTGRSLQRLEASTRSPLIGHLNASLEGLTTIRAFKAQQIIKDEFDRHQDLYTSVNYTLHNSMRALAFVLDMMCSLFIIIVILRFLIFEDDTTVGNVGLAITQAFHLTGLLQYGIRRWADFENQMTSVERVLQYTEVEQEKQDGKTVKDWPHDGNITYDKVALKYNDRKVLNDITFTIKPQQKIGVVGRTGAGKSSIISTLFRLYDIEGNVTIDGVDTQDLALHFLRSNIAIIPQDPVLISGTIRDNIDPLNQHKDDDIWKIIKIVKLEDVVTNLSDKIDVNATFSAGQKQLICLGRAIIRRNKIVVLDEATANLDNETDSLIRNVIDENFALCTVITIAHRLASVLASDVVMVVDDGRIVEQDEPKKLLENKNSLFFEMIKQT</sequence>
<dbReference type="FunFam" id="1.20.1560.10:FF:000014">
    <property type="entry name" value="Multidrug resistance-associated protein member 4"/>
    <property type="match status" value="1"/>
</dbReference>
<name>A0AA38MHW7_9CUCU</name>
<dbReference type="InterPro" id="IPR003439">
    <property type="entry name" value="ABC_transporter-like_ATP-bd"/>
</dbReference>
<keyword evidence="13" id="KW-1185">Reference proteome</keyword>
<feature type="transmembrane region" description="Helical" evidence="9">
    <location>
        <begin position="716"/>
        <end position="737"/>
    </location>
</feature>
<dbReference type="Proteomes" id="UP001168821">
    <property type="component" value="Unassembled WGS sequence"/>
</dbReference>
<evidence type="ECO:0000313" key="13">
    <source>
        <dbReference type="Proteomes" id="UP001168821"/>
    </source>
</evidence>
<feature type="transmembrane region" description="Helical" evidence="9">
    <location>
        <begin position="226"/>
        <end position="254"/>
    </location>
</feature>
<evidence type="ECO:0000256" key="1">
    <source>
        <dbReference type="ARBA" id="ARBA00004141"/>
    </source>
</evidence>
<dbReference type="Pfam" id="PF00005">
    <property type="entry name" value="ABC_tran"/>
    <property type="match status" value="2"/>
</dbReference>
<dbReference type="CDD" id="cd18580">
    <property type="entry name" value="ABC_6TM_ABCC_D2"/>
    <property type="match status" value="1"/>
</dbReference>
<dbReference type="SMART" id="SM00382">
    <property type="entry name" value="AAA"/>
    <property type="match status" value="2"/>
</dbReference>
<evidence type="ECO:0000256" key="2">
    <source>
        <dbReference type="ARBA" id="ARBA00022448"/>
    </source>
</evidence>
<evidence type="ECO:0000256" key="3">
    <source>
        <dbReference type="ARBA" id="ARBA00022692"/>
    </source>
</evidence>
<keyword evidence="2" id="KW-0813">Transport</keyword>
<feature type="transmembrane region" description="Helical" evidence="9">
    <location>
        <begin position="827"/>
        <end position="849"/>
    </location>
</feature>
<evidence type="ECO:0000259" key="11">
    <source>
        <dbReference type="PROSITE" id="PS50929"/>
    </source>
</evidence>
<feature type="transmembrane region" description="Helical" evidence="9">
    <location>
        <begin position="121"/>
        <end position="143"/>
    </location>
</feature>
<dbReference type="PROSITE" id="PS50929">
    <property type="entry name" value="ABC_TM1F"/>
    <property type="match status" value="2"/>
</dbReference>
<dbReference type="GO" id="GO:0016887">
    <property type="term" value="F:ATP hydrolysis activity"/>
    <property type="evidence" value="ECO:0007669"/>
    <property type="project" value="InterPro"/>
</dbReference>
<dbReference type="PROSITE" id="PS50893">
    <property type="entry name" value="ABC_TRANSPORTER_2"/>
    <property type="match status" value="2"/>
</dbReference>
<dbReference type="InterPro" id="IPR003593">
    <property type="entry name" value="AAA+_ATPase"/>
</dbReference>
<evidence type="ECO:0000256" key="7">
    <source>
        <dbReference type="ARBA" id="ARBA00022989"/>
    </source>
</evidence>
<dbReference type="CDD" id="cd03244">
    <property type="entry name" value="ABCC_MRP_domain2"/>
    <property type="match status" value="1"/>
</dbReference>
<evidence type="ECO:0000256" key="8">
    <source>
        <dbReference type="ARBA" id="ARBA00023136"/>
    </source>
</evidence>
<feature type="transmembrane region" description="Helical" evidence="9">
    <location>
        <begin position="743"/>
        <end position="762"/>
    </location>
</feature>
<dbReference type="InterPro" id="IPR044746">
    <property type="entry name" value="ABCC_6TM_D1"/>
</dbReference>
<organism evidence="12 13">
    <name type="scientific">Zophobas morio</name>
    <dbReference type="NCBI Taxonomy" id="2755281"/>
    <lineage>
        <taxon>Eukaryota</taxon>
        <taxon>Metazoa</taxon>
        <taxon>Ecdysozoa</taxon>
        <taxon>Arthropoda</taxon>
        <taxon>Hexapoda</taxon>
        <taxon>Insecta</taxon>
        <taxon>Pterygota</taxon>
        <taxon>Neoptera</taxon>
        <taxon>Endopterygota</taxon>
        <taxon>Coleoptera</taxon>
        <taxon>Polyphaga</taxon>
        <taxon>Cucujiformia</taxon>
        <taxon>Tenebrionidae</taxon>
        <taxon>Zophobas</taxon>
    </lineage>
</organism>
<dbReference type="GO" id="GO:0140359">
    <property type="term" value="F:ABC-type transporter activity"/>
    <property type="evidence" value="ECO:0007669"/>
    <property type="project" value="InterPro"/>
</dbReference>
<keyword evidence="8 9" id="KW-0472">Membrane</keyword>
<dbReference type="GO" id="GO:0016020">
    <property type="term" value="C:membrane"/>
    <property type="evidence" value="ECO:0007669"/>
    <property type="project" value="UniProtKB-SubCell"/>
</dbReference>
<dbReference type="CDD" id="cd18579">
    <property type="entry name" value="ABC_6TM_ABCC_D1"/>
    <property type="match status" value="1"/>
</dbReference>
<dbReference type="PANTHER" id="PTHR24223">
    <property type="entry name" value="ATP-BINDING CASSETTE SUB-FAMILY C"/>
    <property type="match status" value="1"/>
</dbReference>
<dbReference type="PROSITE" id="PS00211">
    <property type="entry name" value="ABC_TRANSPORTER_1"/>
    <property type="match status" value="2"/>
</dbReference>
<keyword evidence="5" id="KW-0547">Nucleotide-binding</keyword>
<dbReference type="GO" id="GO:0005524">
    <property type="term" value="F:ATP binding"/>
    <property type="evidence" value="ECO:0007669"/>
    <property type="project" value="UniProtKB-KW"/>
</dbReference>
<feature type="transmembrane region" description="Helical" evidence="9">
    <location>
        <begin position="274"/>
        <end position="294"/>
    </location>
</feature>
<feature type="domain" description="ABC transporter" evidence="10">
    <location>
        <begin position="918"/>
        <end position="1144"/>
    </location>
</feature>
<keyword evidence="6" id="KW-0067">ATP-binding</keyword>
<comment type="subcellular location">
    <subcellularLocation>
        <location evidence="1">Membrane</location>
        <topology evidence="1">Multi-pass membrane protein</topology>
    </subcellularLocation>
</comment>
<evidence type="ECO:0000256" key="6">
    <source>
        <dbReference type="ARBA" id="ARBA00022840"/>
    </source>
</evidence>
<dbReference type="SUPFAM" id="SSF52540">
    <property type="entry name" value="P-loop containing nucleoside triphosphate hydrolases"/>
    <property type="match status" value="2"/>
</dbReference>
<protein>
    <recommendedName>
        <fullName evidence="14">Multidrug resistance-associated protein lethal(2)03659</fullName>
    </recommendedName>
</protein>
<evidence type="ECO:0000256" key="9">
    <source>
        <dbReference type="SAM" id="Phobius"/>
    </source>
</evidence>
<gene>
    <name evidence="12" type="ORF">Zmor_015759</name>
</gene>